<dbReference type="PROSITE" id="PS51294">
    <property type="entry name" value="HTH_MYB"/>
    <property type="match status" value="2"/>
</dbReference>
<dbReference type="GO" id="GO:0000981">
    <property type="term" value="F:DNA-binding transcription factor activity, RNA polymerase II-specific"/>
    <property type="evidence" value="ECO:0007669"/>
    <property type="project" value="TreeGrafter"/>
</dbReference>
<dbReference type="PROSITE" id="PS50090">
    <property type="entry name" value="MYB_LIKE"/>
    <property type="match status" value="2"/>
</dbReference>
<gene>
    <name evidence="3" type="ORF">SteCoe_5458</name>
</gene>
<accession>A0A1R2CSE2</accession>
<dbReference type="InterPro" id="IPR001005">
    <property type="entry name" value="SANT/Myb"/>
</dbReference>
<evidence type="ECO:0000313" key="4">
    <source>
        <dbReference type="Proteomes" id="UP000187209"/>
    </source>
</evidence>
<dbReference type="CDD" id="cd00167">
    <property type="entry name" value="SANT"/>
    <property type="match status" value="2"/>
</dbReference>
<dbReference type="InterPro" id="IPR017930">
    <property type="entry name" value="Myb_dom"/>
</dbReference>
<dbReference type="Pfam" id="PF00249">
    <property type="entry name" value="Myb_DNA-binding"/>
    <property type="match status" value="2"/>
</dbReference>
<sequence length="325" mass="38300">MSHHDRKPWGLEEDDAIKCLAEEFGTKEWTLIAKMLITRYNIRGRTAKQCRERWHNHLDPHIVKNYWSEEEEKIIFDYQLTHGNQWSDIAKLLPGRTDNSIKNHFYSTIRRKIRWHNRNHSQSEHITLSVQDVIQDRELTGKILEIKDDRKRKINKCIDGIVLRRSNRLSSRTESYQDEDDFEPEYIKPIKSEPVTVRNKPVEIVCPSPTKAREIKILEPFSPSYFISTMNPAPINNKNNIFKFPPEDVNYAWDKYQSPATSYDEIPNSPSGFKRMNIMNNEHLHPLEIITQIPSPHAGAFVFPAFSPTNHFQHYFSPKNMPYTT</sequence>
<dbReference type="PANTHER" id="PTHR45614:SF274">
    <property type="entry name" value="MYB-LIKE DNA-BINDING PROTEIN"/>
    <property type="match status" value="1"/>
</dbReference>
<feature type="domain" description="HTH myb-type" evidence="2">
    <location>
        <begin position="67"/>
        <end position="113"/>
    </location>
</feature>
<dbReference type="GO" id="GO:0005634">
    <property type="term" value="C:nucleus"/>
    <property type="evidence" value="ECO:0007669"/>
    <property type="project" value="TreeGrafter"/>
</dbReference>
<dbReference type="EMBL" id="MPUH01000072">
    <property type="protein sequence ID" value="OMJ91898.1"/>
    <property type="molecule type" value="Genomic_DNA"/>
</dbReference>
<proteinExistence type="predicted"/>
<dbReference type="SMART" id="SM00717">
    <property type="entry name" value="SANT"/>
    <property type="match status" value="2"/>
</dbReference>
<organism evidence="3 4">
    <name type="scientific">Stentor coeruleus</name>
    <dbReference type="NCBI Taxonomy" id="5963"/>
    <lineage>
        <taxon>Eukaryota</taxon>
        <taxon>Sar</taxon>
        <taxon>Alveolata</taxon>
        <taxon>Ciliophora</taxon>
        <taxon>Postciliodesmatophora</taxon>
        <taxon>Heterotrichea</taxon>
        <taxon>Heterotrichida</taxon>
        <taxon>Stentoridae</taxon>
        <taxon>Stentor</taxon>
    </lineage>
</organism>
<dbReference type="Proteomes" id="UP000187209">
    <property type="component" value="Unassembled WGS sequence"/>
</dbReference>
<feature type="domain" description="Myb-like" evidence="1">
    <location>
        <begin position="1"/>
        <end position="58"/>
    </location>
</feature>
<evidence type="ECO:0008006" key="5">
    <source>
        <dbReference type="Google" id="ProtNLM"/>
    </source>
</evidence>
<dbReference type="OrthoDB" id="2143914at2759"/>
<evidence type="ECO:0000313" key="3">
    <source>
        <dbReference type="EMBL" id="OMJ91898.1"/>
    </source>
</evidence>
<dbReference type="GO" id="GO:0000978">
    <property type="term" value="F:RNA polymerase II cis-regulatory region sequence-specific DNA binding"/>
    <property type="evidence" value="ECO:0007669"/>
    <property type="project" value="TreeGrafter"/>
</dbReference>
<feature type="domain" description="HTH myb-type" evidence="2">
    <location>
        <begin position="1"/>
        <end position="62"/>
    </location>
</feature>
<comment type="caution">
    <text evidence="3">The sequence shown here is derived from an EMBL/GenBank/DDBJ whole genome shotgun (WGS) entry which is preliminary data.</text>
</comment>
<evidence type="ECO:0000259" key="2">
    <source>
        <dbReference type="PROSITE" id="PS51294"/>
    </source>
</evidence>
<protein>
    <recommendedName>
        <fullName evidence="5">Myb-like DNA-binding domain containing protein</fullName>
    </recommendedName>
</protein>
<feature type="domain" description="Myb-like" evidence="1">
    <location>
        <begin position="59"/>
        <end position="109"/>
    </location>
</feature>
<dbReference type="Gene3D" id="1.10.10.60">
    <property type="entry name" value="Homeodomain-like"/>
    <property type="match status" value="2"/>
</dbReference>
<dbReference type="SUPFAM" id="SSF46689">
    <property type="entry name" value="Homeodomain-like"/>
    <property type="match status" value="1"/>
</dbReference>
<reference evidence="3 4" key="1">
    <citation type="submission" date="2016-11" db="EMBL/GenBank/DDBJ databases">
        <title>The macronuclear genome of Stentor coeruleus: a giant cell with tiny introns.</title>
        <authorList>
            <person name="Slabodnick M."/>
            <person name="Ruby J.G."/>
            <person name="Reiff S.B."/>
            <person name="Swart E.C."/>
            <person name="Gosai S."/>
            <person name="Prabakaran S."/>
            <person name="Witkowska E."/>
            <person name="Larue G.E."/>
            <person name="Fisher S."/>
            <person name="Freeman R.M."/>
            <person name="Gunawardena J."/>
            <person name="Chu W."/>
            <person name="Stover N.A."/>
            <person name="Gregory B.D."/>
            <person name="Nowacki M."/>
            <person name="Derisi J."/>
            <person name="Roy S.W."/>
            <person name="Marshall W.F."/>
            <person name="Sood P."/>
        </authorList>
    </citation>
    <scope>NUCLEOTIDE SEQUENCE [LARGE SCALE GENOMIC DNA]</scope>
    <source>
        <strain evidence="3">WM001</strain>
    </source>
</reference>
<dbReference type="InterPro" id="IPR009057">
    <property type="entry name" value="Homeodomain-like_sf"/>
</dbReference>
<dbReference type="AlphaFoldDB" id="A0A1R2CSE2"/>
<keyword evidence="4" id="KW-1185">Reference proteome</keyword>
<evidence type="ECO:0000259" key="1">
    <source>
        <dbReference type="PROSITE" id="PS50090"/>
    </source>
</evidence>
<name>A0A1R2CSE2_9CILI</name>
<dbReference type="InterPro" id="IPR050560">
    <property type="entry name" value="MYB_TF"/>
</dbReference>
<dbReference type="PANTHER" id="PTHR45614">
    <property type="entry name" value="MYB PROTEIN-RELATED"/>
    <property type="match status" value="1"/>
</dbReference>